<feature type="domain" description="FAD-binding PCMH-type" evidence="2">
    <location>
        <begin position="1"/>
        <end position="221"/>
    </location>
</feature>
<dbReference type="Gene3D" id="3.30.43.10">
    <property type="entry name" value="Uridine Diphospho-n-acetylenolpyruvylglucosamine Reductase, domain 2"/>
    <property type="match status" value="1"/>
</dbReference>
<dbReference type="EMBL" id="BONQ01000154">
    <property type="protein sequence ID" value="GIG51384.1"/>
    <property type="molecule type" value="Genomic_DNA"/>
</dbReference>
<gene>
    <name evidence="3" type="ORF">Dsi01nite_094250</name>
</gene>
<dbReference type="SMART" id="SM01092">
    <property type="entry name" value="CO_deh_flav_C"/>
    <property type="match status" value="1"/>
</dbReference>
<dbReference type="GO" id="GO:0016491">
    <property type="term" value="F:oxidoreductase activity"/>
    <property type="evidence" value="ECO:0007669"/>
    <property type="project" value="UniProtKB-KW"/>
</dbReference>
<dbReference type="InterPro" id="IPR016166">
    <property type="entry name" value="FAD-bd_PCMH"/>
</dbReference>
<dbReference type="PANTHER" id="PTHR42659:SF1">
    <property type="entry name" value="OXIDOREDUCTASE"/>
    <property type="match status" value="1"/>
</dbReference>
<dbReference type="Pfam" id="PF00941">
    <property type="entry name" value="FAD_binding_5"/>
    <property type="match status" value="1"/>
</dbReference>
<dbReference type="InterPro" id="IPR016169">
    <property type="entry name" value="FAD-bd_PCMH_sub2"/>
</dbReference>
<dbReference type="Proteomes" id="UP000660611">
    <property type="component" value="Unassembled WGS sequence"/>
</dbReference>
<dbReference type="InterPro" id="IPR005107">
    <property type="entry name" value="CO_DH_flav_C"/>
</dbReference>
<evidence type="ECO:0000259" key="2">
    <source>
        <dbReference type="PROSITE" id="PS51387"/>
    </source>
</evidence>
<evidence type="ECO:0000256" key="1">
    <source>
        <dbReference type="ARBA" id="ARBA00023002"/>
    </source>
</evidence>
<dbReference type="InterPro" id="IPR036683">
    <property type="entry name" value="CO_DH_flav_C_dom_sf"/>
</dbReference>
<comment type="caution">
    <text evidence="3">The sequence shown here is derived from an EMBL/GenBank/DDBJ whole genome shotgun (WGS) entry which is preliminary data.</text>
</comment>
<keyword evidence="4" id="KW-1185">Reference proteome</keyword>
<protein>
    <submittedName>
        <fullName evidence="3">Oxidoreductase</fullName>
    </submittedName>
</protein>
<dbReference type="Gene3D" id="3.30.465.10">
    <property type="match status" value="2"/>
</dbReference>
<dbReference type="SUPFAM" id="SSF55447">
    <property type="entry name" value="CO dehydrogenase flavoprotein C-terminal domain-like"/>
    <property type="match status" value="1"/>
</dbReference>
<proteinExistence type="predicted"/>
<keyword evidence="1" id="KW-0560">Oxidoreductase</keyword>
<dbReference type="PANTHER" id="PTHR42659">
    <property type="entry name" value="XANTHINE DEHYDROGENASE SUBUNIT C-RELATED"/>
    <property type="match status" value="1"/>
</dbReference>
<accession>A0A919UDD7</accession>
<evidence type="ECO:0000313" key="4">
    <source>
        <dbReference type="Proteomes" id="UP000660611"/>
    </source>
</evidence>
<dbReference type="SUPFAM" id="SSF56176">
    <property type="entry name" value="FAD-binding/transporter-associated domain-like"/>
    <property type="match status" value="1"/>
</dbReference>
<dbReference type="GO" id="GO:0071949">
    <property type="term" value="F:FAD binding"/>
    <property type="evidence" value="ECO:0007669"/>
    <property type="project" value="InterPro"/>
</dbReference>
<dbReference type="InterPro" id="IPR016167">
    <property type="entry name" value="FAD-bd_PCMH_sub1"/>
</dbReference>
<dbReference type="InterPro" id="IPR036318">
    <property type="entry name" value="FAD-bd_PCMH-like_sf"/>
</dbReference>
<dbReference type="PROSITE" id="PS51387">
    <property type="entry name" value="FAD_PCMH"/>
    <property type="match status" value="1"/>
</dbReference>
<dbReference type="InterPro" id="IPR002346">
    <property type="entry name" value="Mopterin_DH_FAD-bd"/>
</dbReference>
<evidence type="ECO:0000313" key="3">
    <source>
        <dbReference type="EMBL" id="GIG51384.1"/>
    </source>
</evidence>
<dbReference type="AlphaFoldDB" id="A0A919UDD7"/>
<reference evidence="3" key="1">
    <citation type="submission" date="2021-01" db="EMBL/GenBank/DDBJ databases">
        <title>Whole genome shotgun sequence of Dactylosporangium siamense NBRC 106093.</title>
        <authorList>
            <person name="Komaki H."/>
            <person name="Tamura T."/>
        </authorList>
    </citation>
    <scope>NUCLEOTIDE SEQUENCE</scope>
    <source>
        <strain evidence="3">NBRC 106093</strain>
    </source>
</reference>
<dbReference type="Pfam" id="PF03450">
    <property type="entry name" value="CO_deh_flav_C"/>
    <property type="match status" value="1"/>
</dbReference>
<dbReference type="InterPro" id="IPR051312">
    <property type="entry name" value="Diverse_Substr_Oxidored"/>
</dbReference>
<sequence>MKPFAYQRAEAADSAVATISRTGAAYLAGGTNIVDLMKLGVTAPDLLIDVTGLPLRDIEALPDGGMRVGALTANSDLATDPVLRTRFPAVALALLSGASAQLRNRATIGGNLLQRTRCRYFVDVTKSCNKRRPGAGCAAREGEHTDLAILGASEQCVATNPSDLAVALALVDARVELLTEGGPASMSVHEFFRLPGDRPERDTNLPPGALITAVVLPATPIARMSTYRKVRDRSSFAFAAGSVAAALDVRDGVVQDVRLAYGAVAHRPWRAYAAERSLRGAPATVDNFERAADEELAAAKPLRDNGYKVPLIRNLTVGVLRGMTEASW</sequence>
<dbReference type="RefSeq" id="WP_203852993.1">
    <property type="nucleotide sequence ID" value="NZ_BAAAVW010000032.1"/>
</dbReference>
<dbReference type="Gene3D" id="3.30.390.50">
    <property type="entry name" value="CO dehydrogenase flavoprotein, C-terminal domain"/>
    <property type="match status" value="1"/>
</dbReference>
<organism evidence="3 4">
    <name type="scientific">Dactylosporangium siamense</name>
    <dbReference type="NCBI Taxonomy" id="685454"/>
    <lineage>
        <taxon>Bacteria</taxon>
        <taxon>Bacillati</taxon>
        <taxon>Actinomycetota</taxon>
        <taxon>Actinomycetes</taxon>
        <taxon>Micromonosporales</taxon>
        <taxon>Micromonosporaceae</taxon>
        <taxon>Dactylosporangium</taxon>
    </lineage>
</organism>
<name>A0A919UDD7_9ACTN</name>